<dbReference type="Proteomes" id="UP000298340">
    <property type="component" value="Unassembled WGS sequence"/>
</dbReference>
<protein>
    <submittedName>
        <fullName evidence="1">Uncharacterized protein</fullName>
    </submittedName>
</protein>
<sequence length="78" mass="9367">MGINFSFLKIKRFKAKIIRRLKTNLIKRVFVNSISKLIKLVKILNFKIIEGKSKKKRFYYILKKAVKITSFINVYRKT</sequence>
<dbReference type="AlphaFoldDB" id="A0A4Y7UGK6"/>
<organism evidence="1 2">
    <name type="scientific">Flavobacterium circumlabens</name>
    <dbReference type="NCBI Taxonomy" id="2133765"/>
    <lineage>
        <taxon>Bacteria</taxon>
        <taxon>Pseudomonadati</taxon>
        <taxon>Bacteroidota</taxon>
        <taxon>Flavobacteriia</taxon>
        <taxon>Flavobacteriales</taxon>
        <taxon>Flavobacteriaceae</taxon>
        <taxon>Flavobacterium</taxon>
    </lineage>
</organism>
<accession>A0A4Y7UGK6</accession>
<reference evidence="1 2" key="1">
    <citation type="journal article" date="2018" name="Syst. Appl. Microbiol.">
        <title>Flavobacterium circumlabens sp. nov. and Flavobacterium cupreum sp. nov., two psychrotrophic species isolated from Antarctic environmental samples.</title>
        <authorList>
            <person name="Kralova S."/>
            <person name="Busse H.J."/>
            <person name="Svec P."/>
            <person name="Maslanova I."/>
            <person name="Stankova E."/>
            <person name="Bartak M."/>
            <person name="Sedlacek I."/>
        </authorList>
    </citation>
    <scope>NUCLEOTIDE SEQUENCE [LARGE SCALE GENOMIC DNA]</scope>
    <source>
        <strain evidence="1 2">CCM 8828</strain>
    </source>
</reference>
<gene>
    <name evidence="1" type="ORF">D0809_07310</name>
</gene>
<evidence type="ECO:0000313" key="2">
    <source>
        <dbReference type="Proteomes" id="UP000298340"/>
    </source>
</evidence>
<dbReference type="EMBL" id="QWDN01000002">
    <property type="protein sequence ID" value="TEB44982.1"/>
    <property type="molecule type" value="Genomic_DNA"/>
</dbReference>
<comment type="caution">
    <text evidence="1">The sequence shown here is derived from an EMBL/GenBank/DDBJ whole genome shotgun (WGS) entry which is preliminary data.</text>
</comment>
<proteinExistence type="predicted"/>
<name>A0A4Y7UGK6_9FLAO</name>
<evidence type="ECO:0000313" key="1">
    <source>
        <dbReference type="EMBL" id="TEB44982.1"/>
    </source>
</evidence>